<proteinExistence type="predicted"/>
<accession>A0AAD3GZN1</accession>
<feature type="compositionally biased region" description="Polar residues" evidence="2">
    <location>
        <begin position="37"/>
        <end position="58"/>
    </location>
</feature>
<dbReference type="Proteomes" id="UP001054902">
    <property type="component" value="Unassembled WGS sequence"/>
</dbReference>
<dbReference type="CDD" id="cd14686">
    <property type="entry name" value="bZIP"/>
    <property type="match status" value="1"/>
</dbReference>
<comment type="caution">
    <text evidence="3">The sequence shown here is derived from an EMBL/GenBank/DDBJ whole genome shotgun (WGS) entry which is preliminary data.</text>
</comment>
<reference evidence="3 4" key="1">
    <citation type="journal article" date="2021" name="Sci. Rep.">
        <title>The genome of the diatom Chaetoceros tenuissimus carries an ancient integrated fragment of an extant virus.</title>
        <authorList>
            <person name="Hongo Y."/>
            <person name="Kimura K."/>
            <person name="Takaki Y."/>
            <person name="Yoshida Y."/>
            <person name="Baba S."/>
            <person name="Kobayashi G."/>
            <person name="Nagasaki K."/>
            <person name="Hano T."/>
            <person name="Tomaru Y."/>
        </authorList>
    </citation>
    <scope>NUCLEOTIDE SEQUENCE [LARGE SCALE GENOMIC DNA]</scope>
    <source>
        <strain evidence="3 4">NIES-3715</strain>
    </source>
</reference>
<evidence type="ECO:0000256" key="1">
    <source>
        <dbReference type="SAM" id="Coils"/>
    </source>
</evidence>
<keyword evidence="1" id="KW-0175">Coiled coil</keyword>
<organism evidence="3 4">
    <name type="scientific">Chaetoceros tenuissimus</name>
    <dbReference type="NCBI Taxonomy" id="426638"/>
    <lineage>
        <taxon>Eukaryota</taxon>
        <taxon>Sar</taxon>
        <taxon>Stramenopiles</taxon>
        <taxon>Ochrophyta</taxon>
        <taxon>Bacillariophyta</taxon>
        <taxon>Coscinodiscophyceae</taxon>
        <taxon>Chaetocerotophycidae</taxon>
        <taxon>Chaetocerotales</taxon>
        <taxon>Chaetocerotaceae</taxon>
        <taxon>Chaetoceros</taxon>
    </lineage>
</organism>
<feature type="compositionally biased region" description="Basic and acidic residues" evidence="2">
    <location>
        <begin position="392"/>
        <end position="413"/>
    </location>
</feature>
<evidence type="ECO:0000313" key="3">
    <source>
        <dbReference type="EMBL" id="GFH44896.1"/>
    </source>
</evidence>
<feature type="compositionally biased region" description="Basic and acidic residues" evidence="2">
    <location>
        <begin position="1"/>
        <end position="18"/>
    </location>
</feature>
<evidence type="ECO:0000313" key="4">
    <source>
        <dbReference type="Proteomes" id="UP001054902"/>
    </source>
</evidence>
<gene>
    <name evidence="3" type="ORF">CTEN210_01370</name>
</gene>
<keyword evidence="4" id="KW-1185">Reference proteome</keyword>
<feature type="region of interest" description="Disordered" evidence="2">
    <location>
        <begin position="379"/>
        <end position="419"/>
    </location>
</feature>
<dbReference type="AlphaFoldDB" id="A0AAD3GZN1"/>
<evidence type="ECO:0000256" key="2">
    <source>
        <dbReference type="SAM" id="MobiDB-lite"/>
    </source>
</evidence>
<evidence type="ECO:0008006" key="5">
    <source>
        <dbReference type="Google" id="ProtNLM"/>
    </source>
</evidence>
<name>A0AAD3GZN1_9STRA</name>
<protein>
    <recommendedName>
        <fullName evidence="5">BZIP domain-containing protein</fullName>
    </recommendedName>
</protein>
<sequence length="419" mass="47284">MCSKHTSDDDSMMRDDIISNKVRKRNRSDEKSKNERNAGSNDSSVSDGRSNDNSCTKTKSVEEVASSFSTLKQEGGREPVLEKAGKVFANEEKKYRRERRLAMNRKTAKIRRDRAIDRLEQLKTTCNDLMSRNDILQKENEVLRERRKEAELILEKQNIDYKGLLAKKNAEARVVLARFAESAEMQEQDQLAFSSYSDAFSKERAKSSFFPQSIYPTPQTSLRQESFEGDIYTTGRERAIFAASSIPLSTMATPITTGIMNQLPFLDSLTNQQPSLLGMNYTTPQNFSSSFLRPNQSFFDGTNQGLLPTTQDDLQQIMAPQLSLMGGGTFPSRQENNIFQQAVPPQYDMLHTSNSVANNMLLGNAANFQPSNLLPMNSCLGEATSTQSGAPRYHDETRERDDKEQKEEEEIKGKAQTKI</sequence>
<feature type="compositionally biased region" description="Basic and acidic residues" evidence="2">
    <location>
        <begin position="27"/>
        <end position="36"/>
    </location>
</feature>
<feature type="region of interest" description="Disordered" evidence="2">
    <location>
        <begin position="1"/>
        <end position="61"/>
    </location>
</feature>
<dbReference type="EMBL" id="BLLK01000020">
    <property type="protein sequence ID" value="GFH44896.1"/>
    <property type="molecule type" value="Genomic_DNA"/>
</dbReference>
<feature type="coiled-coil region" evidence="1">
    <location>
        <begin position="105"/>
        <end position="160"/>
    </location>
</feature>